<proteinExistence type="predicted"/>
<feature type="compositionally biased region" description="Low complexity" evidence="1">
    <location>
        <begin position="64"/>
        <end position="75"/>
    </location>
</feature>
<feature type="region of interest" description="Disordered" evidence="1">
    <location>
        <begin position="1"/>
        <end position="262"/>
    </location>
</feature>
<protein>
    <submittedName>
        <fullName evidence="2">Uncharacterized protein</fullName>
    </submittedName>
</protein>
<reference evidence="2 3" key="1">
    <citation type="submission" date="2018-08" db="EMBL/GenBank/DDBJ databases">
        <title>Genomic investigation of the strawberry pathogen Phytophthora fragariae indicates pathogenicity is determined by transcriptional variation in three key races.</title>
        <authorList>
            <person name="Adams T.M."/>
            <person name="Armitage A.D."/>
            <person name="Sobczyk M.K."/>
            <person name="Bates H.J."/>
            <person name="Dunwell J.M."/>
            <person name="Nellist C.F."/>
            <person name="Harrison R.J."/>
        </authorList>
    </citation>
    <scope>NUCLEOTIDE SEQUENCE [LARGE SCALE GENOMIC DNA]</scope>
    <source>
        <strain evidence="2 3">SCRP333</strain>
    </source>
</reference>
<evidence type="ECO:0000313" key="2">
    <source>
        <dbReference type="EMBL" id="KAE9308128.1"/>
    </source>
</evidence>
<comment type="caution">
    <text evidence="2">The sequence shown here is derived from an EMBL/GenBank/DDBJ whole genome shotgun (WGS) entry which is preliminary data.</text>
</comment>
<dbReference type="Proteomes" id="UP000434957">
    <property type="component" value="Unassembled WGS sequence"/>
</dbReference>
<feature type="compositionally biased region" description="Pro residues" evidence="1">
    <location>
        <begin position="1"/>
        <end position="10"/>
    </location>
</feature>
<dbReference type="Gene3D" id="2.60.120.620">
    <property type="entry name" value="q2cbj1_9rhob like domain"/>
    <property type="match status" value="1"/>
</dbReference>
<sequence>MSPTSSPPLNPNARSRARGPQSDARSKAKRSAAKDAGQPSSKKRAKARSEGDSKEIGGSRADDSSAGGRASSDSSVQDHAEPPADIDEASHCRSRKKTVDARAHETPSTGDGDLGQDASADKGGPATAGVTSTDSTDRAGMQAEKAARGRGNSRSGGRARPSGKNPAAANSIGSSGNGAGATKSKCRKSKKPAEPHSLAVAHEDGGEGPVVVEGASSGRPASKNESASAGRDATNDTTAEGPEDAAVASERDGDATSPPSITSIMATLSNQGYSTVAGILSDDEVDIVLRAINASHPRQWFRHLGDQNRRQMDVDMRTDADSAHPAFQLVLERFIAFASQLHPSWGVCERLSVLESQPGAEAERLHRDFSASETTEAINAREWV</sequence>
<organism evidence="2 3">
    <name type="scientific">Phytophthora rubi</name>
    <dbReference type="NCBI Taxonomy" id="129364"/>
    <lineage>
        <taxon>Eukaryota</taxon>
        <taxon>Sar</taxon>
        <taxon>Stramenopiles</taxon>
        <taxon>Oomycota</taxon>
        <taxon>Peronosporomycetes</taxon>
        <taxon>Peronosporales</taxon>
        <taxon>Peronosporaceae</taxon>
        <taxon>Phytophthora</taxon>
    </lineage>
</organism>
<dbReference type="AlphaFoldDB" id="A0A6A4DV57"/>
<feature type="compositionally biased region" description="Low complexity" evidence="1">
    <location>
        <begin position="149"/>
        <end position="174"/>
    </location>
</feature>
<accession>A0A6A4DV57</accession>
<gene>
    <name evidence="2" type="ORF">PR003_g20818</name>
</gene>
<dbReference type="EMBL" id="QXFT01001891">
    <property type="protein sequence ID" value="KAE9308128.1"/>
    <property type="molecule type" value="Genomic_DNA"/>
</dbReference>
<evidence type="ECO:0000256" key="1">
    <source>
        <dbReference type="SAM" id="MobiDB-lite"/>
    </source>
</evidence>
<feature type="compositionally biased region" description="Basic and acidic residues" evidence="1">
    <location>
        <begin position="47"/>
        <end position="63"/>
    </location>
</feature>
<name>A0A6A4DV57_9STRA</name>
<keyword evidence="3" id="KW-1185">Reference proteome</keyword>
<evidence type="ECO:0000313" key="3">
    <source>
        <dbReference type="Proteomes" id="UP000434957"/>
    </source>
</evidence>